<evidence type="ECO:0000313" key="1">
    <source>
        <dbReference type="EMBL" id="GAA4381345.1"/>
    </source>
</evidence>
<reference evidence="2" key="1">
    <citation type="journal article" date="2019" name="Int. J. Syst. Evol. Microbiol.">
        <title>The Global Catalogue of Microorganisms (GCM) 10K type strain sequencing project: providing services to taxonomists for standard genome sequencing and annotation.</title>
        <authorList>
            <consortium name="The Broad Institute Genomics Platform"/>
            <consortium name="The Broad Institute Genome Sequencing Center for Infectious Disease"/>
            <person name="Wu L."/>
            <person name="Ma J."/>
        </authorList>
    </citation>
    <scope>NUCLEOTIDE SEQUENCE [LARGE SCALE GENOMIC DNA]</scope>
    <source>
        <strain evidence="2">JCM 17924</strain>
    </source>
</reference>
<sequence>MPTTDRNAPEYRWSLAERIAGRMLEAGLSHRDVHESTSPDDLIDHGALPKPEASYIRSLSHLPDHEARDLFVKHAKGTNCADDPDCAKTFNYFRQLVWINLYSRPEEEEVVPG</sequence>
<gene>
    <name evidence="1" type="ORF">GCM10023186_20700</name>
</gene>
<dbReference type="Proteomes" id="UP001500454">
    <property type="component" value="Unassembled WGS sequence"/>
</dbReference>
<protein>
    <submittedName>
        <fullName evidence="1">Uncharacterized protein</fullName>
    </submittedName>
</protein>
<name>A0ABP8IZ66_9BACT</name>
<organism evidence="1 2">
    <name type="scientific">Hymenobacter koreensis</name>
    <dbReference type="NCBI Taxonomy" id="1084523"/>
    <lineage>
        <taxon>Bacteria</taxon>
        <taxon>Pseudomonadati</taxon>
        <taxon>Bacteroidota</taxon>
        <taxon>Cytophagia</taxon>
        <taxon>Cytophagales</taxon>
        <taxon>Hymenobacteraceae</taxon>
        <taxon>Hymenobacter</taxon>
    </lineage>
</organism>
<proteinExistence type="predicted"/>
<evidence type="ECO:0000313" key="2">
    <source>
        <dbReference type="Proteomes" id="UP001500454"/>
    </source>
</evidence>
<comment type="caution">
    <text evidence="1">The sequence shown here is derived from an EMBL/GenBank/DDBJ whole genome shotgun (WGS) entry which is preliminary data.</text>
</comment>
<keyword evidence="2" id="KW-1185">Reference proteome</keyword>
<dbReference type="EMBL" id="BAABHA010000004">
    <property type="protein sequence ID" value="GAA4381345.1"/>
    <property type="molecule type" value="Genomic_DNA"/>
</dbReference>
<accession>A0ABP8IZ66</accession>